<evidence type="ECO:0000313" key="1">
    <source>
        <dbReference type="EMBL" id="KWS04186.1"/>
    </source>
</evidence>
<sequence length="137" mass="14245">MVLAAALVCGSASAHNTDGTCGVEGAQMVVVGSFRFTSRDLMAYAEQSQAGGGVCTPKSCGIVDDHWSVATKRAFDYCEQIVPGSVAQVTSPTSYNDPQLHHTAYSFGPGTPDLQGVCLICRLPSPSAPIKLPARSP</sequence>
<dbReference type="Proteomes" id="UP000023435">
    <property type="component" value="Unassembled WGS sequence"/>
</dbReference>
<reference evidence="1 2" key="1">
    <citation type="journal article" date="2014" name="Genome Announc.">
        <title>Draft Genome Sequence of Lysobacter capsici AZ78, a Bacterium Antagonistic to Plant-Pathogenic Oomycetes.</title>
        <authorList>
            <person name="Puopolo G."/>
            <person name="Sonego P."/>
            <person name="Engelen K."/>
            <person name="Pertot I."/>
        </authorList>
    </citation>
    <scope>NUCLEOTIDE SEQUENCE [LARGE SCALE GENOMIC DNA]</scope>
    <source>
        <strain evidence="1 2">AZ78</strain>
    </source>
</reference>
<protein>
    <submittedName>
        <fullName evidence="1">Uncharacterized protein</fullName>
    </submittedName>
</protein>
<dbReference type="EMBL" id="JAJA02000001">
    <property type="protein sequence ID" value="KWS04186.1"/>
    <property type="molecule type" value="Genomic_DNA"/>
</dbReference>
<dbReference type="AlphaFoldDB" id="A0A108U7W9"/>
<organism evidence="1 2">
    <name type="scientific">Lysobacter capsici AZ78</name>
    <dbReference type="NCBI Taxonomy" id="1444315"/>
    <lineage>
        <taxon>Bacteria</taxon>
        <taxon>Pseudomonadati</taxon>
        <taxon>Pseudomonadota</taxon>
        <taxon>Gammaproteobacteria</taxon>
        <taxon>Lysobacterales</taxon>
        <taxon>Lysobacteraceae</taxon>
        <taxon>Lysobacter</taxon>
    </lineage>
</organism>
<keyword evidence="2" id="KW-1185">Reference proteome</keyword>
<accession>A0A108U7W9</accession>
<comment type="caution">
    <text evidence="1">The sequence shown here is derived from an EMBL/GenBank/DDBJ whole genome shotgun (WGS) entry which is preliminary data.</text>
</comment>
<name>A0A108U7W9_9GAMM</name>
<gene>
    <name evidence="1" type="ORF">AZ78_1735</name>
</gene>
<evidence type="ECO:0000313" key="2">
    <source>
        <dbReference type="Proteomes" id="UP000023435"/>
    </source>
</evidence>
<proteinExistence type="predicted"/>